<accession>A0A392VYT2</accession>
<dbReference type="AlphaFoldDB" id="A0A392VYT2"/>
<organism evidence="1 2">
    <name type="scientific">Trifolium medium</name>
    <dbReference type="NCBI Taxonomy" id="97028"/>
    <lineage>
        <taxon>Eukaryota</taxon>
        <taxon>Viridiplantae</taxon>
        <taxon>Streptophyta</taxon>
        <taxon>Embryophyta</taxon>
        <taxon>Tracheophyta</taxon>
        <taxon>Spermatophyta</taxon>
        <taxon>Magnoliopsida</taxon>
        <taxon>eudicotyledons</taxon>
        <taxon>Gunneridae</taxon>
        <taxon>Pentapetalae</taxon>
        <taxon>rosids</taxon>
        <taxon>fabids</taxon>
        <taxon>Fabales</taxon>
        <taxon>Fabaceae</taxon>
        <taxon>Papilionoideae</taxon>
        <taxon>50 kb inversion clade</taxon>
        <taxon>NPAAA clade</taxon>
        <taxon>Hologalegina</taxon>
        <taxon>IRL clade</taxon>
        <taxon>Trifolieae</taxon>
        <taxon>Trifolium</taxon>
    </lineage>
</organism>
<protein>
    <submittedName>
        <fullName evidence="1">Uncharacterized protein</fullName>
    </submittedName>
</protein>
<evidence type="ECO:0000313" key="1">
    <source>
        <dbReference type="EMBL" id="MCI92131.1"/>
    </source>
</evidence>
<comment type="caution">
    <text evidence="1">The sequence shown here is derived from an EMBL/GenBank/DDBJ whole genome shotgun (WGS) entry which is preliminary data.</text>
</comment>
<evidence type="ECO:0000313" key="2">
    <source>
        <dbReference type="Proteomes" id="UP000265520"/>
    </source>
</evidence>
<keyword evidence="2" id="KW-1185">Reference proteome</keyword>
<reference evidence="1 2" key="1">
    <citation type="journal article" date="2018" name="Front. Plant Sci.">
        <title>Red Clover (Trifolium pratense) and Zigzag Clover (T. medium) - A Picture of Genomic Similarities and Differences.</title>
        <authorList>
            <person name="Dluhosova J."/>
            <person name="Istvanek J."/>
            <person name="Nedelnik J."/>
            <person name="Repkova J."/>
        </authorList>
    </citation>
    <scope>NUCLEOTIDE SEQUENCE [LARGE SCALE GENOMIC DNA]</scope>
    <source>
        <strain evidence="2">cv. 10/8</strain>
        <tissue evidence="1">Leaf</tissue>
    </source>
</reference>
<dbReference type="EMBL" id="LXQA011291680">
    <property type="protein sequence ID" value="MCI92131.1"/>
    <property type="molecule type" value="Genomic_DNA"/>
</dbReference>
<name>A0A392VYT2_9FABA</name>
<feature type="non-terminal residue" evidence="1">
    <location>
        <position position="40"/>
    </location>
</feature>
<dbReference type="Proteomes" id="UP000265520">
    <property type="component" value="Unassembled WGS sequence"/>
</dbReference>
<sequence length="40" mass="4715">MLQVLTRVAQLPAVHCAAQDNMFWFWRVAQLWSRALRRSG</sequence>
<proteinExistence type="predicted"/>